<protein>
    <submittedName>
        <fullName evidence="6">Monooxygenase</fullName>
    </submittedName>
</protein>
<keyword evidence="4 6" id="KW-0503">Monooxygenase</keyword>
<dbReference type="Pfam" id="PF01494">
    <property type="entry name" value="FAD_binding_3"/>
    <property type="match status" value="2"/>
</dbReference>
<evidence type="ECO:0000256" key="1">
    <source>
        <dbReference type="ARBA" id="ARBA00022630"/>
    </source>
</evidence>
<name>A0ABQ5QV91_9ACTN</name>
<keyword evidence="1" id="KW-0285">Flavoprotein</keyword>
<dbReference type="PANTHER" id="PTHR47178">
    <property type="entry name" value="MONOOXYGENASE, FAD-BINDING"/>
    <property type="match status" value="1"/>
</dbReference>
<feature type="domain" description="FAD-binding" evidence="5">
    <location>
        <begin position="7"/>
        <end position="182"/>
    </location>
</feature>
<organism evidence="6 7">
    <name type="scientific">Phytohabitans aurantiacus</name>
    <dbReference type="NCBI Taxonomy" id="3016789"/>
    <lineage>
        <taxon>Bacteria</taxon>
        <taxon>Bacillati</taxon>
        <taxon>Actinomycetota</taxon>
        <taxon>Actinomycetes</taxon>
        <taxon>Micromonosporales</taxon>
        <taxon>Micromonosporaceae</taxon>
    </lineage>
</organism>
<dbReference type="EMBL" id="BSDI01000017">
    <property type="protein sequence ID" value="GLH98500.1"/>
    <property type="molecule type" value="Genomic_DNA"/>
</dbReference>
<dbReference type="SUPFAM" id="SSF51905">
    <property type="entry name" value="FAD/NAD(P)-binding domain"/>
    <property type="match status" value="1"/>
</dbReference>
<dbReference type="InterPro" id="IPR036188">
    <property type="entry name" value="FAD/NAD-bd_sf"/>
</dbReference>
<evidence type="ECO:0000313" key="7">
    <source>
        <dbReference type="Proteomes" id="UP001144280"/>
    </source>
</evidence>
<sequence length="409" mass="43628">MSWPGLRVLVAGGGIGGLCLAQGLRAAGVSVRVFERDTSVAGRNQGYRLHISPEGERALRECLPERVVRLISGTANVRHGAGLSAYDEHLSPRWAPAFEDPRAADPQKIDSVDRVTLRHALLAGIEDVVQFGRTVVGHEVTPGGVTVRLADGATETGDVLVAADGAGSRIRERHPGLASHADLGIRTIFGRIPMTPRVQALVSPELRDRFSYVIGSDGHHLGLMPMVFREPPPVVAGRLWPGLAMAPAGDYYMCVFNLHADRLGTSDDELFRLSGTDLWRLVTDRTAGWHPGVREILGYADPAASFAVALRATDPVVPWDTGPVIPLGDAAHTMPPSGGVGANTALRDASALTTALAGVDRGERDLADAVADYQAAMVGYATDALQLSLRILRWSIPSPDEHPAAHPRR</sequence>
<evidence type="ECO:0000313" key="6">
    <source>
        <dbReference type="EMBL" id="GLH98500.1"/>
    </source>
</evidence>
<reference evidence="6" key="1">
    <citation type="submission" date="2022-12" db="EMBL/GenBank/DDBJ databases">
        <title>New Phytohabitans aurantiacus sp. RD004123 nov., an actinomycete isolated from soil.</title>
        <authorList>
            <person name="Triningsih D.W."/>
            <person name="Harunari E."/>
            <person name="Igarashi Y."/>
        </authorList>
    </citation>
    <scope>NUCLEOTIDE SEQUENCE</scope>
    <source>
        <strain evidence="6">RD004123</strain>
    </source>
</reference>
<dbReference type="PANTHER" id="PTHR47178:SF5">
    <property type="entry name" value="FAD-BINDING DOMAIN-CONTAINING PROTEIN"/>
    <property type="match status" value="1"/>
</dbReference>
<comment type="caution">
    <text evidence="6">The sequence shown here is derived from an EMBL/GenBank/DDBJ whole genome shotgun (WGS) entry which is preliminary data.</text>
</comment>
<evidence type="ECO:0000259" key="5">
    <source>
        <dbReference type="Pfam" id="PF01494"/>
    </source>
</evidence>
<keyword evidence="7" id="KW-1185">Reference proteome</keyword>
<dbReference type="Gene3D" id="3.50.50.60">
    <property type="entry name" value="FAD/NAD(P)-binding domain"/>
    <property type="match status" value="1"/>
</dbReference>
<dbReference type="RefSeq" id="WP_281897456.1">
    <property type="nucleotide sequence ID" value="NZ_BSDI01000017.1"/>
</dbReference>
<accession>A0ABQ5QV91</accession>
<dbReference type="InterPro" id="IPR002938">
    <property type="entry name" value="FAD-bd"/>
</dbReference>
<gene>
    <name evidence="6" type="ORF">Pa4123_37750</name>
</gene>
<evidence type="ECO:0000256" key="3">
    <source>
        <dbReference type="ARBA" id="ARBA00023002"/>
    </source>
</evidence>
<proteinExistence type="predicted"/>
<keyword evidence="2" id="KW-0274">FAD</keyword>
<evidence type="ECO:0000256" key="2">
    <source>
        <dbReference type="ARBA" id="ARBA00022827"/>
    </source>
</evidence>
<evidence type="ECO:0000256" key="4">
    <source>
        <dbReference type="ARBA" id="ARBA00023033"/>
    </source>
</evidence>
<dbReference type="Proteomes" id="UP001144280">
    <property type="component" value="Unassembled WGS sequence"/>
</dbReference>
<feature type="domain" description="FAD-binding" evidence="5">
    <location>
        <begin position="316"/>
        <end position="365"/>
    </location>
</feature>
<dbReference type="PRINTS" id="PR00420">
    <property type="entry name" value="RNGMNOXGNASE"/>
</dbReference>
<dbReference type="GO" id="GO:0004497">
    <property type="term" value="F:monooxygenase activity"/>
    <property type="evidence" value="ECO:0007669"/>
    <property type="project" value="UniProtKB-KW"/>
</dbReference>
<keyword evidence="3" id="KW-0560">Oxidoreductase</keyword>